<reference evidence="2 3" key="1">
    <citation type="journal article" date="2019" name="New Phytol.">
        <title>Comparative genomics reveals unique wood-decay strategies and fruiting body development in the Schizophyllaceae.</title>
        <authorList>
            <person name="Almasi E."/>
            <person name="Sahu N."/>
            <person name="Krizsan K."/>
            <person name="Balint B."/>
            <person name="Kovacs G.M."/>
            <person name="Kiss B."/>
            <person name="Cseklye J."/>
            <person name="Drula E."/>
            <person name="Henrissat B."/>
            <person name="Nagy I."/>
            <person name="Chovatia M."/>
            <person name="Adam C."/>
            <person name="LaButti K."/>
            <person name="Lipzen A."/>
            <person name="Riley R."/>
            <person name="Grigoriev I.V."/>
            <person name="Nagy L.G."/>
        </authorList>
    </citation>
    <scope>NUCLEOTIDE SEQUENCE [LARGE SCALE GENOMIC DNA]</scope>
    <source>
        <strain evidence="2 3">NL-1724</strain>
    </source>
</reference>
<proteinExistence type="predicted"/>
<evidence type="ECO:0000313" key="3">
    <source>
        <dbReference type="Proteomes" id="UP000320762"/>
    </source>
</evidence>
<protein>
    <submittedName>
        <fullName evidence="2">Uncharacterized protein</fullName>
    </submittedName>
</protein>
<organism evidence="2 3">
    <name type="scientific">Schizophyllum amplum</name>
    <dbReference type="NCBI Taxonomy" id="97359"/>
    <lineage>
        <taxon>Eukaryota</taxon>
        <taxon>Fungi</taxon>
        <taxon>Dikarya</taxon>
        <taxon>Basidiomycota</taxon>
        <taxon>Agaricomycotina</taxon>
        <taxon>Agaricomycetes</taxon>
        <taxon>Agaricomycetidae</taxon>
        <taxon>Agaricales</taxon>
        <taxon>Schizophyllaceae</taxon>
        <taxon>Schizophyllum</taxon>
    </lineage>
</organism>
<feature type="compositionally biased region" description="Basic and acidic residues" evidence="1">
    <location>
        <begin position="262"/>
        <end position="277"/>
    </location>
</feature>
<comment type="caution">
    <text evidence="2">The sequence shown here is derived from an EMBL/GenBank/DDBJ whole genome shotgun (WGS) entry which is preliminary data.</text>
</comment>
<evidence type="ECO:0000313" key="2">
    <source>
        <dbReference type="EMBL" id="TRM64482.1"/>
    </source>
</evidence>
<accession>A0A550CI48</accession>
<feature type="region of interest" description="Disordered" evidence="1">
    <location>
        <begin position="262"/>
        <end position="289"/>
    </location>
</feature>
<dbReference type="AlphaFoldDB" id="A0A550CI48"/>
<name>A0A550CI48_9AGAR</name>
<dbReference type="Proteomes" id="UP000320762">
    <property type="component" value="Unassembled WGS sequence"/>
</dbReference>
<feature type="region of interest" description="Disordered" evidence="1">
    <location>
        <begin position="18"/>
        <end position="54"/>
    </location>
</feature>
<feature type="compositionally biased region" description="Basic and acidic residues" evidence="1">
    <location>
        <begin position="43"/>
        <end position="54"/>
    </location>
</feature>
<gene>
    <name evidence="2" type="ORF">BD626DRAFT_491971</name>
</gene>
<dbReference type="EMBL" id="VDMD01000007">
    <property type="protein sequence ID" value="TRM64482.1"/>
    <property type="molecule type" value="Genomic_DNA"/>
</dbReference>
<keyword evidence="3" id="KW-1185">Reference proteome</keyword>
<sequence length="289" mass="31824">MRVRGWCCRKGVKLHASTSVDSGSRAQRRSARVAVSQAQGHYGRREVRSQPKRDANAPLRLARHGNRAAVGHLASLRQAGPRSRHVGEGGRRGIEVGVARLLCIRWAWLARKTREGGSIRLYMPVEHSTADSRCDQYSSGVRSGEGRIGCGHGDRGGDRLGETGTCCPMDAARRLSRSSQVEAKRGPRQAARKHLRAACLTSRHSPIRIHCMVSYYQTARWAKPRTCSASAHPRRVGHVIPTGGVVGAHGKVRYVRAHRLESRRGEREGCRQREGSRRGGGGRGRSERC</sequence>
<evidence type="ECO:0000256" key="1">
    <source>
        <dbReference type="SAM" id="MobiDB-lite"/>
    </source>
</evidence>